<proteinExistence type="predicted"/>
<evidence type="ECO:0000313" key="2">
    <source>
        <dbReference type="Proteomes" id="UP000681162"/>
    </source>
</evidence>
<name>A0A920CGJ8_9BACL</name>
<dbReference type="Proteomes" id="UP000681162">
    <property type="component" value="Unassembled WGS sequence"/>
</dbReference>
<keyword evidence="2" id="KW-1185">Reference proteome</keyword>
<evidence type="ECO:0000313" key="1">
    <source>
        <dbReference type="EMBL" id="GIO38785.1"/>
    </source>
</evidence>
<dbReference type="EMBL" id="BORR01000015">
    <property type="protein sequence ID" value="GIO38785.1"/>
    <property type="molecule type" value="Genomic_DNA"/>
</dbReference>
<accession>A0A920CGJ8</accession>
<gene>
    <name evidence="1" type="ORF">J41TS12_36460</name>
</gene>
<sequence length="95" mass="10558">MEQKITDIIMHIGHSHQQLARIIDAERHVTVRLSEIVNALPDQSPNFEGVEGLMENSSSINKSLVSYLNSIADLQDAMAENLTHVMSELNGSEDE</sequence>
<dbReference type="OrthoDB" id="2624347at2"/>
<reference evidence="1 2" key="1">
    <citation type="submission" date="2021-03" db="EMBL/GenBank/DDBJ databases">
        <title>Antimicrobial resistance genes in bacteria isolated from Japanese honey, and their potential for conferring macrolide and lincosamide resistance in the American foulbrood pathogen Paenibacillus larvae.</title>
        <authorList>
            <person name="Okamoto M."/>
            <person name="Kumagai M."/>
            <person name="Kanamori H."/>
            <person name="Takamatsu D."/>
        </authorList>
    </citation>
    <scope>NUCLEOTIDE SEQUENCE [LARGE SCALE GENOMIC DNA]</scope>
    <source>
        <strain evidence="1 2">J41TS12</strain>
    </source>
</reference>
<dbReference type="RefSeq" id="WP_081671834.1">
    <property type="nucleotide sequence ID" value="NZ_BORR01000015.1"/>
</dbReference>
<dbReference type="AlphaFoldDB" id="A0A920CGJ8"/>
<organism evidence="1 2">
    <name type="scientific">Paenibacillus antibioticophila</name>
    <dbReference type="NCBI Taxonomy" id="1274374"/>
    <lineage>
        <taxon>Bacteria</taxon>
        <taxon>Bacillati</taxon>
        <taxon>Bacillota</taxon>
        <taxon>Bacilli</taxon>
        <taxon>Bacillales</taxon>
        <taxon>Paenibacillaceae</taxon>
        <taxon>Paenibacillus</taxon>
    </lineage>
</organism>
<protein>
    <recommendedName>
        <fullName evidence="3">Nucleoside-diphosphate sugar epimerase</fullName>
    </recommendedName>
</protein>
<evidence type="ECO:0008006" key="3">
    <source>
        <dbReference type="Google" id="ProtNLM"/>
    </source>
</evidence>
<comment type="caution">
    <text evidence="1">The sequence shown here is derived from an EMBL/GenBank/DDBJ whole genome shotgun (WGS) entry which is preliminary data.</text>
</comment>